<organism evidence="3 4">
    <name type="scientific">Anaerofustis stercorihominis DSM 17244</name>
    <dbReference type="NCBI Taxonomy" id="445971"/>
    <lineage>
        <taxon>Bacteria</taxon>
        <taxon>Bacillati</taxon>
        <taxon>Bacillota</taxon>
        <taxon>Clostridia</taxon>
        <taxon>Eubacteriales</taxon>
        <taxon>Eubacteriaceae</taxon>
        <taxon>Anaerofustis</taxon>
    </lineage>
</organism>
<dbReference type="HOGENOM" id="CLU_066192_44_1_9"/>
<evidence type="ECO:0000256" key="1">
    <source>
        <dbReference type="ARBA" id="ARBA00023125"/>
    </source>
</evidence>
<accession>B1C7D1</accession>
<dbReference type="PROSITE" id="PS50943">
    <property type="entry name" value="HTH_CROC1"/>
    <property type="match status" value="1"/>
</dbReference>
<comment type="caution">
    <text evidence="3">The sequence shown here is derived from an EMBL/GenBank/DDBJ whole genome shotgun (WGS) entry which is preliminary data.</text>
</comment>
<dbReference type="SMART" id="SM00530">
    <property type="entry name" value="HTH_XRE"/>
    <property type="match status" value="1"/>
</dbReference>
<dbReference type="CDD" id="cd00093">
    <property type="entry name" value="HTH_XRE"/>
    <property type="match status" value="1"/>
</dbReference>
<feature type="domain" description="HTH cro/C1-type" evidence="2">
    <location>
        <begin position="8"/>
        <end position="62"/>
    </location>
</feature>
<gene>
    <name evidence="3" type="ORF">ANASTE_00633</name>
</gene>
<name>B1C7D1_9FIRM</name>
<dbReference type="InterPro" id="IPR010982">
    <property type="entry name" value="Lambda_DNA-bd_dom_sf"/>
</dbReference>
<dbReference type="EMBL" id="ABIL02000005">
    <property type="protein sequence ID" value="EDS72918.1"/>
    <property type="molecule type" value="Genomic_DNA"/>
</dbReference>
<reference evidence="3" key="1">
    <citation type="submission" date="2008-01" db="EMBL/GenBank/DDBJ databases">
        <authorList>
            <person name="Fulton L."/>
            <person name="Clifton S."/>
            <person name="Fulton B."/>
            <person name="Xu J."/>
            <person name="Minx P."/>
            <person name="Pepin K.H."/>
            <person name="Johnson M."/>
            <person name="Thiruvilangam P."/>
            <person name="Bhonagiri V."/>
            <person name="Nash W.E."/>
            <person name="Mardis E.R."/>
            <person name="Wilson R.K."/>
        </authorList>
    </citation>
    <scope>NUCLEOTIDE SEQUENCE [LARGE SCALE GENOMIC DNA]</scope>
    <source>
        <strain evidence="3">DSM 17244</strain>
    </source>
</reference>
<dbReference type="Proteomes" id="UP000005178">
    <property type="component" value="Unassembled WGS sequence"/>
</dbReference>
<dbReference type="Pfam" id="PF01381">
    <property type="entry name" value="HTH_3"/>
    <property type="match status" value="1"/>
</dbReference>
<dbReference type="STRING" id="445971.ANASTE_00633"/>
<sequence length="75" mass="8958">MLYLENKVEELRKKIGLNQENFAKQLSVSRQTISSIENGKYNPSLELAFEIADFFDKRIEEVFIHERKDDKHEKE</sequence>
<dbReference type="eggNOG" id="COG1476">
    <property type="taxonomic scope" value="Bacteria"/>
</dbReference>
<dbReference type="InterPro" id="IPR001387">
    <property type="entry name" value="Cro/C1-type_HTH"/>
</dbReference>
<keyword evidence="4" id="KW-1185">Reference proteome</keyword>
<dbReference type="PANTHER" id="PTHR46558">
    <property type="entry name" value="TRACRIPTIONAL REGULATORY PROTEIN-RELATED-RELATED"/>
    <property type="match status" value="1"/>
</dbReference>
<keyword evidence="1 3" id="KW-0238">DNA-binding</keyword>
<protein>
    <submittedName>
        <fullName evidence="3">DNA-binding helix-turn-helix protein</fullName>
    </submittedName>
</protein>
<evidence type="ECO:0000313" key="4">
    <source>
        <dbReference type="Proteomes" id="UP000005178"/>
    </source>
</evidence>
<dbReference type="AlphaFoldDB" id="B1C7D1"/>
<dbReference type="Gene3D" id="1.10.260.40">
    <property type="entry name" value="lambda repressor-like DNA-binding domains"/>
    <property type="match status" value="1"/>
</dbReference>
<dbReference type="GO" id="GO:0003677">
    <property type="term" value="F:DNA binding"/>
    <property type="evidence" value="ECO:0007669"/>
    <property type="project" value="UniProtKB-KW"/>
</dbReference>
<reference evidence="3" key="2">
    <citation type="submission" date="2013-08" db="EMBL/GenBank/DDBJ databases">
        <title>Draft genome sequence of Anaerofustis stercorihominis (DSM 17244).</title>
        <authorList>
            <person name="Sudarsanam P."/>
            <person name="Ley R."/>
            <person name="Guruge J."/>
            <person name="Turnbaugh P.J."/>
            <person name="Mahowald M."/>
            <person name="Liep D."/>
            <person name="Gordon J."/>
        </authorList>
    </citation>
    <scope>NUCLEOTIDE SEQUENCE</scope>
    <source>
        <strain evidence="3">DSM 17244</strain>
    </source>
</reference>
<dbReference type="PANTHER" id="PTHR46558:SF4">
    <property type="entry name" value="DNA-BIDING PHAGE PROTEIN"/>
    <property type="match status" value="1"/>
</dbReference>
<evidence type="ECO:0000313" key="3">
    <source>
        <dbReference type="EMBL" id="EDS72918.1"/>
    </source>
</evidence>
<proteinExistence type="predicted"/>
<evidence type="ECO:0000259" key="2">
    <source>
        <dbReference type="PROSITE" id="PS50943"/>
    </source>
</evidence>
<dbReference type="SUPFAM" id="SSF47413">
    <property type="entry name" value="lambda repressor-like DNA-binding domains"/>
    <property type="match status" value="1"/>
</dbReference>